<evidence type="ECO:0000256" key="7">
    <source>
        <dbReference type="ARBA" id="ARBA00022840"/>
    </source>
</evidence>
<name>A0ABN3NAQ3_9ACTN</name>
<keyword evidence="6" id="KW-0418">Kinase</keyword>
<evidence type="ECO:0000256" key="8">
    <source>
        <dbReference type="ARBA" id="ARBA00032386"/>
    </source>
</evidence>
<dbReference type="NCBIfam" id="TIGR00744">
    <property type="entry name" value="ROK_glcA_fam"/>
    <property type="match status" value="1"/>
</dbReference>
<evidence type="ECO:0000256" key="2">
    <source>
        <dbReference type="ARBA" id="ARBA00012323"/>
    </source>
</evidence>
<evidence type="ECO:0000256" key="3">
    <source>
        <dbReference type="ARBA" id="ARBA00014701"/>
    </source>
</evidence>
<gene>
    <name evidence="9" type="ORF">GCM10010201_13090</name>
</gene>
<dbReference type="EMBL" id="BAAARY010000004">
    <property type="protein sequence ID" value="GAA2517626.1"/>
    <property type="molecule type" value="Genomic_DNA"/>
</dbReference>
<keyword evidence="10" id="KW-1185">Reference proteome</keyword>
<dbReference type="PROSITE" id="PS01125">
    <property type="entry name" value="ROK"/>
    <property type="match status" value="1"/>
</dbReference>
<dbReference type="InterPro" id="IPR049874">
    <property type="entry name" value="ROK_cs"/>
</dbReference>
<keyword evidence="5" id="KW-0547">Nucleotide-binding</keyword>
<dbReference type="InterPro" id="IPR004654">
    <property type="entry name" value="ROK_glcA"/>
</dbReference>
<reference evidence="9 10" key="1">
    <citation type="journal article" date="2019" name="Int. J. Syst. Evol. Microbiol.">
        <title>The Global Catalogue of Microorganisms (GCM) 10K type strain sequencing project: providing services to taxonomists for standard genome sequencing and annotation.</title>
        <authorList>
            <consortium name="The Broad Institute Genomics Platform"/>
            <consortium name="The Broad Institute Genome Sequencing Center for Infectious Disease"/>
            <person name="Wu L."/>
            <person name="Ma J."/>
        </authorList>
    </citation>
    <scope>NUCLEOTIDE SEQUENCE [LARGE SCALE GENOMIC DNA]</scope>
    <source>
        <strain evidence="9 10">JCM 3367</strain>
    </source>
</reference>
<keyword evidence="7" id="KW-0067">ATP-binding</keyword>
<dbReference type="Gene3D" id="3.30.420.40">
    <property type="match status" value="2"/>
</dbReference>
<comment type="caution">
    <text evidence="9">The sequence shown here is derived from an EMBL/GenBank/DDBJ whole genome shotgun (WGS) entry which is preliminary data.</text>
</comment>
<keyword evidence="4" id="KW-0808">Transferase</keyword>
<protein>
    <recommendedName>
        <fullName evidence="3">Glucokinase</fullName>
        <ecNumber evidence="2">2.7.1.2</ecNumber>
    </recommendedName>
    <alternativeName>
        <fullName evidence="8">Glucose kinase</fullName>
    </alternativeName>
</protein>
<organism evidence="9 10">
    <name type="scientific">Pilimelia columellifera subsp. columellifera</name>
    <dbReference type="NCBI Taxonomy" id="706583"/>
    <lineage>
        <taxon>Bacteria</taxon>
        <taxon>Bacillati</taxon>
        <taxon>Actinomycetota</taxon>
        <taxon>Actinomycetes</taxon>
        <taxon>Micromonosporales</taxon>
        <taxon>Micromonosporaceae</taxon>
        <taxon>Pilimelia</taxon>
    </lineage>
</organism>
<dbReference type="InterPro" id="IPR043129">
    <property type="entry name" value="ATPase_NBD"/>
</dbReference>
<comment type="similarity">
    <text evidence="1">Belongs to the ROK (NagC/XylR) family.</text>
</comment>
<evidence type="ECO:0000313" key="10">
    <source>
        <dbReference type="Proteomes" id="UP001499978"/>
    </source>
</evidence>
<accession>A0ABN3NAQ3</accession>
<evidence type="ECO:0000256" key="5">
    <source>
        <dbReference type="ARBA" id="ARBA00022741"/>
    </source>
</evidence>
<sequence>MTAAVGIDIGGTKIAAGVVDESGAILARARRETPTDDAGKLRDQLNEIFAELTDQHPVTAVGVGVAGWVGVDRATVMFAAHLPLRDIALRDQLADDFGLPVVIENDANVAAWAEHRYGAGVGRFAARSMVMLTVGTGLGGGIVLHGRLLRGAHGVAAELGHVRVVPDGRPCPCGRRGCLEQYASGRALIVAARDRAQEDPASARRLLELAGGDPRLITGLMITVAAADGDIAACGAFADVGHWLGVALADLTQVLDPNVFVIGGGVSDAGELLMAPVRDSYQAALGQRGNYPLAPVLPAGAGNDAGVIGAADLARQAG</sequence>
<dbReference type="EC" id="2.7.1.2" evidence="2"/>
<evidence type="ECO:0000256" key="4">
    <source>
        <dbReference type="ARBA" id="ARBA00022679"/>
    </source>
</evidence>
<dbReference type="Proteomes" id="UP001499978">
    <property type="component" value="Unassembled WGS sequence"/>
</dbReference>
<evidence type="ECO:0000313" key="9">
    <source>
        <dbReference type="EMBL" id="GAA2517626.1"/>
    </source>
</evidence>
<dbReference type="RefSeq" id="WP_344169794.1">
    <property type="nucleotide sequence ID" value="NZ_BAAARY010000004.1"/>
</dbReference>
<dbReference type="InterPro" id="IPR000600">
    <property type="entry name" value="ROK"/>
</dbReference>
<dbReference type="PANTHER" id="PTHR18964">
    <property type="entry name" value="ROK (REPRESSOR, ORF, KINASE) FAMILY"/>
    <property type="match status" value="1"/>
</dbReference>
<evidence type="ECO:0000256" key="6">
    <source>
        <dbReference type="ARBA" id="ARBA00022777"/>
    </source>
</evidence>
<dbReference type="PANTHER" id="PTHR18964:SF173">
    <property type="entry name" value="GLUCOKINASE"/>
    <property type="match status" value="1"/>
</dbReference>
<evidence type="ECO:0000256" key="1">
    <source>
        <dbReference type="ARBA" id="ARBA00006479"/>
    </source>
</evidence>
<dbReference type="Pfam" id="PF00480">
    <property type="entry name" value="ROK"/>
    <property type="match status" value="1"/>
</dbReference>
<dbReference type="SUPFAM" id="SSF53067">
    <property type="entry name" value="Actin-like ATPase domain"/>
    <property type="match status" value="1"/>
</dbReference>
<proteinExistence type="inferred from homology"/>